<name>A0AAW2DEF7_9ROSI</name>
<protein>
    <recommendedName>
        <fullName evidence="4">HNH nuclease domain-containing protein</fullName>
    </recommendedName>
</protein>
<proteinExistence type="predicted"/>
<evidence type="ECO:0000313" key="2">
    <source>
        <dbReference type="EMBL" id="KAL0008509.1"/>
    </source>
</evidence>
<dbReference type="EMBL" id="JAZDWU010000003">
    <property type="protein sequence ID" value="KAL0008509.1"/>
    <property type="molecule type" value="Genomic_DNA"/>
</dbReference>
<sequence length="249" mass="27838">MIVTPNDFYRKTGLSLEGDIISLDGVSSMQLGIDMSGRKYSTETIRYFDLVWYHSSKYQPSSEVPQVRAHLARLTSDKVNWTPWAGQPRLASRDLEPTALNASEITRPFEGAGLRALYLAERVQYQLVGRDESQGGLVIGERIDPPHILWTVYAYRADGFAREHVVPLTNPSSFQLQPTIQEHKELVWLAVNLKLEVTYYLRELYGLGGVAHLSRGDDDDGGGGGGGGGGEEEDLEVAPNYQPRKRRHH</sequence>
<comment type="caution">
    <text evidence="2">The sequence shown here is derived from an EMBL/GenBank/DDBJ whole genome shotgun (WGS) entry which is preliminary data.</text>
</comment>
<dbReference type="Proteomes" id="UP001459277">
    <property type="component" value="Unassembled WGS sequence"/>
</dbReference>
<gene>
    <name evidence="2" type="ORF">SO802_010011</name>
</gene>
<keyword evidence="3" id="KW-1185">Reference proteome</keyword>
<dbReference type="AlphaFoldDB" id="A0AAW2DEF7"/>
<evidence type="ECO:0008006" key="4">
    <source>
        <dbReference type="Google" id="ProtNLM"/>
    </source>
</evidence>
<organism evidence="2 3">
    <name type="scientific">Lithocarpus litseifolius</name>
    <dbReference type="NCBI Taxonomy" id="425828"/>
    <lineage>
        <taxon>Eukaryota</taxon>
        <taxon>Viridiplantae</taxon>
        <taxon>Streptophyta</taxon>
        <taxon>Embryophyta</taxon>
        <taxon>Tracheophyta</taxon>
        <taxon>Spermatophyta</taxon>
        <taxon>Magnoliopsida</taxon>
        <taxon>eudicotyledons</taxon>
        <taxon>Gunneridae</taxon>
        <taxon>Pentapetalae</taxon>
        <taxon>rosids</taxon>
        <taxon>fabids</taxon>
        <taxon>Fagales</taxon>
        <taxon>Fagaceae</taxon>
        <taxon>Lithocarpus</taxon>
    </lineage>
</organism>
<accession>A0AAW2DEF7</accession>
<feature type="region of interest" description="Disordered" evidence="1">
    <location>
        <begin position="216"/>
        <end position="249"/>
    </location>
</feature>
<evidence type="ECO:0000313" key="3">
    <source>
        <dbReference type="Proteomes" id="UP001459277"/>
    </source>
</evidence>
<evidence type="ECO:0000256" key="1">
    <source>
        <dbReference type="SAM" id="MobiDB-lite"/>
    </source>
</evidence>
<reference evidence="2 3" key="1">
    <citation type="submission" date="2024-01" db="EMBL/GenBank/DDBJ databases">
        <title>A telomere-to-telomere, gap-free genome of sweet tea (Lithocarpus litseifolius).</title>
        <authorList>
            <person name="Zhou J."/>
        </authorList>
    </citation>
    <scope>NUCLEOTIDE SEQUENCE [LARGE SCALE GENOMIC DNA]</scope>
    <source>
        <strain evidence="2">Zhou-2022a</strain>
        <tissue evidence="2">Leaf</tissue>
    </source>
</reference>